<protein>
    <recommendedName>
        <fullName evidence="4">DNA/RNA helicase</fullName>
    </recommendedName>
</protein>
<name>A0A3A6PGX3_9BACL</name>
<comment type="caution">
    <text evidence="2">The sequence shown here is derived from an EMBL/GenBank/DDBJ whole genome shotgun (WGS) entry which is preliminary data.</text>
</comment>
<evidence type="ECO:0008006" key="4">
    <source>
        <dbReference type="Google" id="ProtNLM"/>
    </source>
</evidence>
<sequence>MCLSQEHSAILFDFSDNQSAELARDTLQELGYDPVMHSDRRMHIHVDGNDLTSALEIAQSLGGQLVEQAAIEEEAITNTAYALDGITIPAHVVNEDWIHEEEDGLHNRDSGAVSQEEFLPDSESYNHFSGDVHT</sequence>
<dbReference type="OrthoDB" id="2661156at2"/>
<keyword evidence="3" id="KW-1185">Reference proteome</keyword>
<evidence type="ECO:0000313" key="3">
    <source>
        <dbReference type="Proteomes" id="UP000267798"/>
    </source>
</evidence>
<dbReference type="EMBL" id="QXQB01000002">
    <property type="protein sequence ID" value="RJX40367.1"/>
    <property type="molecule type" value="Genomic_DNA"/>
</dbReference>
<proteinExistence type="predicted"/>
<accession>A0A3A6PGX3</accession>
<dbReference type="AlphaFoldDB" id="A0A3A6PGX3"/>
<organism evidence="2 3">
    <name type="scientific">Paenibacillus pinisoli</name>
    <dbReference type="NCBI Taxonomy" id="1276110"/>
    <lineage>
        <taxon>Bacteria</taxon>
        <taxon>Bacillati</taxon>
        <taxon>Bacillota</taxon>
        <taxon>Bacilli</taxon>
        <taxon>Bacillales</taxon>
        <taxon>Paenibacillaceae</taxon>
        <taxon>Paenibacillus</taxon>
    </lineage>
</organism>
<evidence type="ECO:0000313" key="2">
    <source>
        <dbReference type="EMBL" id="RJX40367.1"/>
    </source>
</evidence>
<evidence type="ECO:0000256" key="1">
    <source>
        <dbReference type="SAM" id="MobiDB-lite"/>
    </source>
</evidence>
<dbReference type="Proteomes" id="UP000267798">
    <property type="component" value="Unassembled WGS sequence"/>
</dbReference>
<reference evidence="2 3" key="1">
    <citation type="submission" date="2018-09" db="EMBL/GenBank/DDBJ databases">
        <title>Paenibacillus aracenensis nov. sp. isolated from a cave in southern Spain.</title>
        <authorList>
            <person name="Jurado V."/>
            <person name="Gutierrez-Patricio S."/>
            <person name="Gonzalez-Pimentel J.L."/>
            <person name="Miller A.Z."/>
            <person name="Laiz L."/>
            <person name="Saiz-Jimenez C."/>
        </authorList>
    </citation>
    <scope>NUCLEOTIDE SEQUENCE [LARGE SCALE GENOMIC DNA]</scope>
    <source>
        <strain evidence="2 3">JCM 19203</strain>
    </source>
</reference>
<gene>
    <name evidence="2" type="ORF">D3P09_08530</name>
</gene>
<feature type="region of interest" description="Disordered" evidence="1">
    <location>
        <begin position="102"/>
        <end position="134"/>
    </location>
</feature>